<evidence type="ECO:0000313" key="1">
    <source>
        <dbReference type="EMBL" id="MEJ8305248.1"/>
    </source>
</evidence>
<organism evidence="1 2">
    <name type="scientific">Saccharibacillus sacchari</name>
    <dbReference type="NCBI Taxonomy" id="456493"/>
    <lineage>
        <taxon>Bacteria</taxon>
        <taxon>Bacillati</taxon>
        <taxon>Bacillota</taxon>
        <taxon>Bacilli</taxon>
        <taxon>Bacillales</taxon>
        <taxon>Paenibacillaceae</taxon>
        <taxon>Saccharibacillus</taxon>
    </lineage>
</organism>
<name>A0ACC6PE56_9BACL</name>
<reference evidence="1" key="1">
    <citation type="submission" date="2024-03" db="EMBL/GenBank/DDBJ databases">
        <title>Whole genome sequecning of epiphytes from Marcgravia umbellata leaves.</title>
        <authorList>
            <person name="Kumar G."/>
            <person name="Savka M.A."/>
        </authorList>
    </citation>
    <scope>NUCLEOTIDE SEQUENCE</scope>
    <source>
        <strain evidence="1">RIT_BL5</strain>
    </source>
</reference>
<evidence type="ECO:0000313" key="2">
    <source>
        <dbReference type="Proteomes" id="UP001380953"/>
    </source>
</evidence>
<proteinExistence type="predicted"/>
<gene>
    <name evidence="1" type="ORF">WKI47_15180</name>
</gene>
<keyword evidence="2" id="KW-1185">Reference proteome</keyword>
<comment type="caution">
    <text evidence="1">The sequence shown here is derived from an EMBL/GenBank/DDBJ whole genome shotgun (WGS) entry which is preliminary data.</text>
</comment>
<protein>
    <submittedName>
        <fullName evidence="1">DUF2798 domain-containing protein</fullName>
    </submittedName>
</protein>
<dbReference type="EMBL" id="JBBKAR010000039">
    <property type="protein sequence ID" value="MEJ8305248.1"/>
    <property type="molecule type" value="Genomic_DNA"/>
</dbReference>
<dbReference type="Proteomes" id="UP001380953">
    <property type="component" value="Unassembled WGS sequence"/>
</dbReference>
<sequence length="161" mass="17115">MGKNKKENLIFTTMMCALMVVGMTIYNVLLMQSLSVEALRTMAIGFVPAFIVALVLDIFVVGPLAKKIAGRLVSPNAPMIQKVLTISGFMVLGMVIGMSMYGALTHVGFTSGLGGAYIHSLWTNFICALPLQLVIVGPVTRAIFMKMFPPQGASASTQAAA</sequence>
<accession>A0ACC6PE56</accession>